<dbReference type="InterPro" id="IPR007946">
    <property type="entry name" value="AAR2"/>
</dbReference>
<feature type="domain" description="AAR2 N-terminal" evidence="1">
    <location>
        <begin position="2"/>
        <end position="128"/>
    </location>
</feature>
<dbReference type="Proteomes" id="UP000664859">
    <property type="component" value="Unassembled WGS sequence"/>
</dbReference>
<organism evidence="2 3">
    <name type="scientific">Tribonema minus</name>
    <dbReference type="NCBI Taxonomy" id="303371"/>
    <lineage>
        <taxon>Eukaryota</taxon>
        <taxon>Sar</taxon>
        <taxon>Stramenopiles</taxon>
        <taxon>Ochrophyta</taxon>
        <taxon>PX clade</taxon>
        <taxon>Xanthophyceae</taxon>
        <taxon>Tribonematales</taxon>
        <taxon>Tribonemataceae</taxon>
        <taxon>Tribonema</taxon>
    </lineage>
</organism>
<dbReference type="OrthoDB" id="201752at2759"/>
<evidence type="ECO:0000259" key="1">
    <source>
        <dbReference type="Pfam" id="PF20981"/>
    </source>
</evidence>
<gene>
    <name evidence="2" type="ORF">JKP88DRAFT_132963</name>
</gene>
<comment type="caution">
    <text evidence="2">The sequence shown here is derived from an EMBL/GenBank/DDBJ whole genome shotgun (WGS) entry which is preliminary data.</text>
</comment>
<sequence length="128" mass="13826">GGFLVILDTPPGLHLGIDCRLHQTGPNFKGMKMIPQGLHLLYYGLSESEHQGMFFEVRAGSVQVLCWDAAAEDLVHGDKNLPQGALAELTAAVLRGELDANLGPYPIEAGAAWVNLSNCISERVLERC</sequence>
<dbReference type="CDD" id="cd13777">
    <property type="entry name" value="Aar2_N"/>
    <property type="match status" value="1"/>
</dbReference>
<proteinExistence type="predicted"/>
<dbReference type="InterPro" id="IPR038516">
    <property type="entry name" value="AAR2_N_sf"/>
</dbReference>
<accession>A0A835YN26</accession>
<dbReference type="Pfam" id="PF20981">
    <property type="entry name" value="AAR2_1st"/>
    <property type="match status" value="1"/>
</dbReference>
<dbReference type="Gene3D" id="2.60.34.20">
    <property type="match status" value="1"/>
</dbReference>
<evidence type="ECO:0000313" key="3">
    <source>
        <dbReference type="Proteomes" id="UP000664859"/>
    </source>
</evidence>
<reference evidence="2" key="1">
    <citation type="submission" date="2021-02" db="EMBL/GenBank/DDBJ databases">
        <title>First Annotated Genome of the Yellow-green Alga Tribonema minus.</title>
        <authorList>
            <person name="Mahan K.M."/>
        </authorList>
    </citation>
    <scope>NUCLEOTIDE SEQUENCE</scope>
    <source>
        <strain evidence="2">UTEX B ZZ1240</strain>
    </source>
</reference>
<protein>
    <submittedName>
        <fullName evidence="2">A1 cistron-splicing factor</fullName>
    </submittedName>
</protein>
<dbReference type="EMBL" id="JAFCMP010000516">
    <property type="protein sequence ID" value="KAG5178290.1"/>
    <property type="molecule type" value="Genomic_DNA"/>
</dbReference>
<dbReference type="PANTHER" id="PTHR12689:SF4">
    <property type="entry name" value="PROTEIN AAR2 HOMOLOG"/>
    <property type="match status" value="1"/>
</dbReference>
<dbReference type="InterPro" id="IPR033647">
    <property type="entry name" value="Aar2_N"/>
</dbReference>
<keyword evidence="3" id="KW-1185">Reference proteome</keyword>
<dbReference type="AlphaFoldDB" id="A0A835YN26"/>
<evidence type="ECO:0000313" key="2">
    <source>
        <dbReference type="EMBL" id="KAG5178290.1"/>
    </source>
</evidence>
<feature type="non-terminal residue" evidence="2">
    <location>
        <position position="128"/>
    </location>
</feature>
<dbReference type="GO" id="GO:0000244">
    <property type="term" value="P:spliceosomal tri-snRNP complex assembly"/>
    <property type="evidence" value="ECO:0007669"/>
    <property type="project" value="TreeGrafter"/>
</dbReference>
<name>A0A835YN26_9STRA</name>
<feature type="non-terminal residue" evidence="2">
    <location>
        <position position="1"/>
    </location>
</feature>
<dbReference type="PANTHER" id="PTHR12689">
    <property type="entry name" value="A1 CISTRON SPLICING FACTOR AAR2-RELATED"/>
    <property type="match status" value="1"/>
</dbReference>